<dbReference type="Pfam" id="PF13041">
    <property type="entry name" value="PPR_2"/>
    <property type="match status" value="1"/>
</dbReference>
<evidence type="ECO:0000256" key="1">
    <source>
        <dbReference type="ARBA" id="ARBA00022737"/>
    </source>
</evidence>
<organism evidence="3 4">
    <name type="scientific">Symbiodinium natans</name>
    <dbReference type="NCBI Taxonomy" id="878477"/>
    <lineage>
        <taxon>Eukaryota</taxon>
        <taxon>Sar</taxon>
        <taxon>Alveolata</taxon>
        <taxon>Dinophyceae</taxon>
        <taxon>Suessiales</taxon>
        <taxon>Symbiodiniaceae</taxon>
        <taxon>Symbiodinium</taxon>
    </lineage>
</organism>
<dbReference type="Gene3D" id="1.25.40.10">
    <property type="entry name" value="Tetratricopeptide repeat domain"/>
    <property type="match status" value="3"/>
</dbReference>
<dbReference type="Pfam" id="PF13812">
    <property type="entry name" value="PPR_3"/>
    <property type="match status" value="1"/>
</dbReference>
<dbReference type="PANTHER" id="PTHR47447">
    <property type="entry name" value="OS03G0856100 PROTEIN"/>
    <property type="match status" value="1"/>
</dbReference>
<keyword evidence="1" id="KW-0677">Repeat</keyword>
<feature type="repeat" description="PPR" evidence="2">
    <location>
        <begin position="251"/>
        <end position="285"/>
    </location>
</feature>
<dbReference type="Proteomes" id="UP000604046">
    <property type="component" value="Unassembled WGS sequence"/>
</dbReference>
<evidence type="ECO:0000313" key="3">
    <source>
        <dbReference type="EMBL" id="CAE7456088.1"/>
    </source>
</evidence>
<evidence type="ECO:0000256" key="2">
    <source>
        <dbReference type="PROSITE-ProRule" id="PRU00708"/>
    </source>
</evidence>
<evidence type="ECO:0000313" key="4">
    <source>
        <dbReference type="Proteomes" id="UP000604046"/>
    </source>
</evidence>
<dbReference type="AlphaFoldDB" id="A0A812RYH9"/>
<comment type="caution">
    <text evidence="3">The sequence shown here is derived from an EMBL/GenBank/DDBJ whole genome shotgun (WGS) entry which is preliminary data.</text>
</comment>
<keyword evidence="4" id="KW-1185">Reference proteome</keyword>
<dbReference type="PANTHER" id="PTHR47447:SF17">
    <property type="entry name" value="OS12G0638900 PROTEIN"/>
    <property type="match status" value="1"/>
</dbReference>
<dbReference type="InterPro" id="IPR002885">
    <property type="entry name" value="PPR_rpt"/>
</dbReference>
<dbReference type="NCBIfam" id="TIGR00756">
    <property type="entry name" value="PPR"/>
    <property type="match status" value="1"/>
</dbReference>
<name>A0A812RYH9_9DINO</name>
<dbReference type="InterPro" id="IPR011990">
    <property type="entry name" value="TPR-like_helical_dom_sf"/>
</dbReference>
<protein>
    <recommendedName>
        <fullName evidence="5">Pentatricopeptide repeat-containing protein, chloroplastic</fullName>
    </recommendedName>
</protein>
<sequence length="511" mass="56712">MCMNGVSIITYNKAIWECGTKRQAWTRAVSLVDELHCKSLEADVVTYNSTVGAIVKTLAAWQVAMLALQCAASCRVRQDVKACSSFISACGTTKRWRNALFVASQIHLTSLRIDSIAATSAINALERTSSWQQAIIHLLDSKHKQWQPSSFAGNAVIRAAKCEWGSVARCILTTLQARDIVGDLITYNSMIEAASEWPEASSILLEISDRYLRPDVVTLNSLLAVFSRLAQWQRALVMLDASHEHDGLQADTVSYNTAITTCGRCSKFAQALHVLDGMLQQNLQPDVITQSAAMQSCARATAWQMALSLSTMQMDMNAIALNAVLISCERSCEWQLAVRQLKASCETRIAADVPMFNAAIAASANLVRWKISSHVLAGMILEALRPDIVTYNAVGSACERSVRWARTLLWLRNSHLHGFEPDVLTWMSAIGACQVSCRWKRVLALVRGVQDSVAGQAGWLGRLQPNLLLHEKVVNTLWNCGRLWQMQHYIPRACSTFQIFELLRRSARRKT</sequence>
<accession>A0A812RYH9</accession>
<dbReference type="PROSITE" id="PS51375">
    <property type="entry name" value="PPR"/>
    <property type="match status" value="1"/>
</dbReference>
<evidence type="ECO:0008006" key="5">
    <source>
        <dbReference type="Google" id="ProtNLM"/>
    </source>
</evidence>
<dbReference type="EMBL" id="CAJNDS010002380">
    <property type="protein sequence ID" value="CAE7456088.1"/>
    <property type="molecule type" value="Genomic_DNA"/>
</dbReference>
<dbReference type="OrthoDB" id="427374at2759"/>
<proteinExistence type="predicted"/>
<gene>
    <name evidence="3" type="ORF">SNAT2548_LOCUS25136</name>
</gene>
<reference evidence="3" key="1">
    <citation type="submission" date="2021-02" db="EMBL/GenBank/DDBJ databases">
        <authorList>
            <person name="Dougan E. K."/>
            <person name="Rhodes N."/>
            <person name="Thang M."/>
            <person name="Chan C."/>
        </authorList>
    </citation>
    <scope>NUCLEOTIDE SEQUENCE</scope>
</reference>